<dbReference type="Proteomes" id="UP000594638">
    <property type="component" value="Unassembled WGS sequence"/>
</dbReference>
<evidence type="ECO:0000256" key="1">
    <source>
        <dbReference type="ARBA" id="ARBA00022574"/>
    </source>
</evidence>
<protein>
    <submittedName>
        <fullName evidence="4">DDB1- and CUL4-associated factor 7</fullName>
    </submittedName>
</protein>
<keyword evidence="5" id="KW-1185">Reference proteome</keyword>
<reference evidence="4 5" key="1">
    <citation type="submission" date="2019-12" db="EMBL/GenBank/DDBJ databases">
        <authorList>
            <person name="Alioto T."/>
            <person name="Alioto T."/>
            <person name="Gomez Garrido J."/>
        </authorList>
    </citation>
    <scope>NUCLEOTIDE SEQUENCE [LARGE SCALE GENOMIC DNA]</scope>
</reference>
<dbReference type="SUPFAM" id="SSF50978">
    <property type="entry name" value="WD40 repeat-like"/>
    <property type="match status" value="1"/>
</dbReference>
<dbReference type="Pfam" id="PF00400">
    <property type="entry name" value="WD40"/>
    <property type="match status" value="3"/>
</dbReference>
<dbReference type="PANTHER" id="PTHR19919">
    <property type="entry name" value="WD REPEAT CONTAINING PROTEIN"/>
    <property type="match status" value="1"/>
</dbReference>
<dbReference type="Gene3D" id="2.130.10.10">
    <property type="entry name" value="YVTN repeat-like/Quinoprotein amine dehydrogenase"/>
    <property type="match status" value="1"/>
</dbReference>
<dbReference type="AlphaFoldDB" id="A0A8S0V8E0"/>
<name>A0A8S0V8E0_OLEEU</name>
<evidence type="ECO:0000256" key="3">
    <source>
        <dbReference type="PROSITE-ProRule" id="PRU00221"/>
    </source>
</evidence>
<accession>A0A8S0V8E0</accession>
<keyword evidence="2" id="KW-0677">Repeat</keyword>
<organism evidence="4 5">
    <name type="scientific">Olea europaea subsp. europaea</name>
    <dbReference type="NCBI Taxonomy" id="158383"/>
    <lineage>
        <taxon>Eukaryota</taxon>
        <taxon>Viridiplantae</taxon>
        <taxon>Streptophyta</taxon>
        <taxon>Embryophyta</taxon>
        <taxon>Tracheophyta</taxon>
        <taxon>Spermatophyta</taxon>
        <taxon>Magnoliopsida</taxon>
        <taxon>eudicotyledons</taxon>
        <taxon>Gunneridae</taxon>
        <taxon>Pentapetalae</taxon>
        <taxon>asterids</taxon>
        <taxon>lamiids</taxon>
        <taxon>Lamiales</taxon>
        <taxon>Oleaceae</taxon>
        <taxon>Oleeae</taxon>
        <taxon>Olea</taxon>
    </lineage>
</organism>
<keyword evidence="1 3" id="KW-0853">WD repeat</keyword>
<comment type="caution">
    <text evidence="4">The sequence shown here is derived from an EMBL/GenBank/DDBJ whole genome shotgun (WGS) entry which is preliminary data.</text>
</comment>
<feature type="repeat" description="WD" evidence="3">
    <location>
        <begin position="193"/>
        <end position="227"/>
    </location>
</feature>
<dbReference type="EMBL" id="CACTIH010009159">
    <property type="protein sequence ID" value="CAA3026415.1"/>
    <property type="molecule type" value="Genomic_DNA"/>
</dbReference>
<evidence type="ECO:0000256" key="2">
    <source>
        <dbReference type="ARBA" id="ARBA00022737"/>
    </source>
</evidence>
<sequence length="433" mass="48002">MNQNLRNNTLYCDIDQNQVSPLMGPEASSDPFELMNDVGGQSRSSANLDDLLEELKSEADENSQQSIGKSKKEVYKFKTEWLISNVCWSNDGQYKLALSSFIEEYKNFVQVVQLARDDPDQEVESVLTFEHPYPATKVQWIPQQSDNSLQLIATSADYLRLWRIDQGDDIKPNGAKLECLLNSNQGSKLCAPLTSFDWSEDGSSIVTSSVDTTCAIWDINTAALANQISTSSTRPTCNNLKTQLVAHDNHVYDVAWMSSGTGKDVFVSCSADGSVRLFDLRELSTSTVLYDDNMGQHHQRVIGRKERASLVRVSCSKMESNLVATFASDSSDLIILDTRNPGKPLSVLNKHLDSVNSISWSAQSPGSICSGANDSQALIWQISIQPPETGDHKQISEPLLAYRANGKINSTSWAPSNIWVAIGYRNYLELLRV</sequence>
<evidence type="ECO:0000313" key="5">
    <source>
        <dbReference type="Proteomes" id="UP000594638"/>
    </source>
</evidence>
<dbReference type="PROSITE" id="PS50082">
    <property type="entry name" value="WD_REPEATS_2"/>
    <property type="match status" value="3"/>
</dbReference>
<evidence type="ECO:0000313" key="4">
    <source>
        <dbReference type="EMBL" id="CAA3026415.1"/>
    </source>
</evidence>
<dbReference type="InterPro" id="IPR015943">
    <property type="entry name" value="WD40/YVTN_repeat-like_dom_sf"/>
</dbReference>
<dbReference type="Gramene" id="OE9A105085T1">
    <property type="protein sequence ID" value="OE9A105085C1"/>
    <property type="gene ID" value="OE9A105085"/>
</dbReference>
<dbReference type="InterPro" id="IPR001680">
    <property type="entry name" value="WD40_rpt"/>
</dbReference>
<dbReference type="InterPro" id="IPR036322">
    <property type="entry name" value="WD40_repeat_dom_sf"/>
</dbReference>
<proteinExistence type="predicted"/>
<dbReference type="SMART" id="SM00320">
    <property type="entry name" value="WD40"/>
    <property type="match status" value="4"/>
</dbReference>
<feature type="repeat" description="WD" evidence="3">
    <location>
        <begin position="348"/>
        <end position="383"/>
    </location>
</feature>
<dbReference type="InterPro" id="IPR019775">
    <property type="entry name" value="WD40_repeat_CS"/>
</dbReference>
<dbReference type="PROSITE" id="PS00678">
    <property type="entry name" value="WD_REPEATS_1"/>
    <property type="match status" value="1"/>
</dbReference>
<dbReference type="InterPro" id="IPR045159">
    <property type="entry name" value="DCAF7-like"/>
</dbReference>
<gene>
    <name evidence="4" type="ORF">OLEA9_A105085</name>
</gene>
<dbReference type="OrthoDB" id="24670at2759"/>
<feature type="repeat" description="WD" evidence="3">
    <location>
        <begin position="244"/>
        <end position="288"/>
    </location>
</feature>